<keyword evidence="1" id="KW-1133">Transmembrane helix</keyword>
<name>A0A5C8ZAW6_9GAMM</name>
<keyword evidence="1" id="KW-0812">Transmembrane</keyword>
<gene>
    <name evidence="2" type="ORF">FME95_07090</name>
</gene>
<reference evidence="2 3" key="1">
    <citation type="submission" date="2019-07" db="EMBL/GenBank/DDBJ databases">
        <title>Reinekea sp. strain SSH23 genome sequencing and assembly.</title>
        <authorList>
            <person name="Kim I."/>
        </authorList>
    </citation>
    <scope>NUCLEOTIDE SEQUENCE [LARGE SCALE GENOMIC DNA]</scope>
    <source>
        <strain evidence="2 3">SSH23</strain>
    </source>
</reference>
<proteinExistence type="predicted"/>
<comment type="caution">
    <text evidence="2">The sequence shown here is derived from an EMBL/GenBank/DDBJ whole genome shotgun (WGS) entry which is preliminary data.</text>
</comment>
<feature type="transmembrane region" description="Helical" evidence="1">
    <location>
        <begin position="37"/>
        <end position="56"/>
    </location>
</feature>
<evidence type="ECO:0000313" key="2">
    <source>
        <dbReference type="EMBL" id="TXR54293.1"/>
    </source>
</evidence>
<organism evidence="2 3">
    <name type="scientific">Reinekea thalattae</name>
    <dbReference type="NCBI Taxonomy" id="2593301"/>
    <lineage>
        <taxon>Bacteria</taxon>
        <taxon>Pseudomonadati</taxon>
        <taxon>Pseudomonadota</taxon>
        <taxon>Gammaproteobacteria</taxon>
        <taxon>Oceanospirillales</taxon>
        <taxon>Saccharospirillaceae</taxon>
        <taxon>Reinekea</taxon>
    </lineage>
</organism>
<dbReference type="RefSeq" id="WP_147713691.1">
    <property type="nucleotide sequence ID" value="NZ_VKAD01000001.1"/>
</dbReference>
<protein>
    <submittedName>
        <fullName evidence="2">Uncharacterized protein</fullName>
    </submittedName>
</protein>
<keyword evidence="3" id="KW-1185">Reference proteome</keyword>
<feature type="transmembrane region" description="Helical" evidence="1">
    <location>
        <begin position="12"/>
        <end position="31"/>
    </location>
</feature>
<dbReference type="Proteomes" id="UP000321764">
    <property type="component" value="Unassembled WGS sequence"/>
</dbReference>
<sequence>MTITTKIKNIVLFLKWPVIAAIVDFIALAFVTNLEKFSTVSVAFIAMQPLIIVIYIENTISHLTHQFNGDTEKQKNYKKIFNRLATTATISAPILFLLADPFLLSNGYTSKKYTDVRGREHSVYTNNEMKESKQQEANIKRLTEYRETAAHIDSAIEKYREKLTFIENSFTGLPILTNDTNNLILKTRPPTLYFTTENKLSEANALESVLNDHSSAATVTIQMKSEQEDRLTLMSRNVPLHLETHNGTRSNLYIIYAQPVTDDEIASLIEKESQIIKLDASIYGISNEEVLFRYTPSLRYNKLLYQYSFKKEDLLGSPASINHPFYQTLRRFTDDTVLYIFSDFSDDSESLQNSVNLLIKKFPSIKSNVEKLNLQHIKFDTEFIEPIKRQSPIVVDIDGILHVEGMQEDSYN</sequence>
<feature type="transmembrane region" description="Helical" evidence="1">
    <location>
        <begin position="84"/>
        <end position="104"/>
    </location>
</feature>
<keyword evidence="1" id="KW-0472">Membrane</keyword>
<dbReference type="EMBL" id="VKAD01000001">
    <property type="protein sequence ID" value="TXR54293.1"/>
    <property type="molecule type" value="Genomic_DNA"/>
</dbReference>
<evidence type="ECO:0000256" key="1">
    <source>
        <dbReference type="SAM" id="Phobius"/>
    </source>
</evidence>
<accession>A0A5C8ZAW6</accession>
<evidence type="ECO:0000313" key="3">
    <source>
        <dbReference type="Proteomes" id="UP000321764"/>
    </source>
</evidence>
<dbReference type="AlphaFoldDB" id="A0A5C8ZAW6"/>